<dbReference type="Proteomes" id="UP001500630">
    <property type="component" value="Unassembled WGS sequence"/>
</dbReference>
<protein>
    <submittedName>
        <fullName evidence="5">Winged helix-turn-helix transcriptional regulator</fullName>
    </submittedName>
</protein>
<evidence type="ECO:0000256" key="3">
    <source>
        <dbReference type="ARBA" id="ARBA00023163"/>
    </source>
</evidence>
<organism evidence="5 6">
    <name type="scientific">Nonomuraea rosea</name>
    <dbReference type="NCBI Taxonomy" id="638574"/>
    <lineage>
        <taxon>Bacteria</taxon>
        <taxon>Bacillati</taxon>
        <taxon>Actinomycetota</taxon>
        <taxon>Actinomycetes</taxon>
        <taxon>Streptosporangiales</taxon>
        <taxon>Streptosporangiaceae</taxon>
        <taxon>Nonomuraea</taxon>
    </lineage>
</organism>
<dbReference type="InterPro" id="IPR036388">
    <property type="entry name" value="WH-like_DNA-bd_sf"/>
</dbReference>
<dbReference type="PANTHER" id="PTHR33204:SF18">
    <property type="entry name" value="TRANSCRIPTIONAL REGULATORY PROTEIN"/>
    <property type="match status" value="1"/>
</dbReference>
<reference evidence="6" key="1">
    <citation type="journal article" date="2019" name="Int. J. Syst. Evol. Microbiol.">
        <title>The Global Catalogue of Microorganisms (GCM) 10K type strain sequencing project: providing services to taxonomists for standard genome sequencing and annotation.</title>
        <authorList>
            <consortium name="The Broad Institute Genomics Platform"/>
            <consortium name="The Broad Institute Genome Sequencing Center for Infectious Disease"/>
            <person name="Wu L."/>
            <person name="Ma J."/>
        </authorList>
    </citation>
    <scope>NUCLEOTIDE SEQUENCE [LARGE SCALE GENOMIC DNA]</scope>
    <source>
        <strain evidence="6">JCM 17326</strain>
    </source>
</reference>
<proteinExistence type="predicted"/>
<keyword evidence="1" id="KW-0805">Transcription regulation</keyword>
<accession>A0ABP6ZLZ3</accession>
<keyword evidence="3" id="KW-0804">Transcription</keyword>
<dbReference type="PANTHER" id="PTHR33204">
    <property type="entry name" value="TRANSCRIPTIONAL REGULATOR, MARR FAMILY"/>
    <property type="match status" value="1"/>
</dbReference>
<dbReference type="InterPro" id="IPR036390">
    <property type="entry name" value="WH_DNA-bd_sf"/>
</dbReference>
<comment type="caution">
    <text evidence="5">The sequence shown here is derived from an EMBL/GenBank/DDBJ whole genome shotgun (WGS) entry which is preliminary data.</text>
</comment>
<keyword evidence="2" id="KW-0238">DNA-binding</keyword>
<evidence type="ECO:0000313" key="5">
    <source>
        <dbReference type="EMBL" id="GAA3614037.1"/>
    </source>
</evidence>
<sequence length="229" mass="24313">MTSRSYGHYCAVAKALDLVGERWSLLVVRELLNGPKRYVDLLAGLAGISTDMLATRLKALEDAAIISRRTLPAPAASKVYELTPLGRDLQPAVTELARFGLRLLSDQGDDAFEIHWITPSLQAMFRPERAQGVSLTVEFAVDTGALHGRIADGALRTFPGHADDPDVVLTFADAATLAEIGRDPAAALIAISTGRLHVQGGPDAVQTAGELFGLTERAGPRASCSGRVS</sequence>
<name>A0ABP6ZLZ3_9ACTN</name>
<dbReference type="InterPro" id="IPR036527">
    <property type="entry name" value="SCP2_sterol-bd_dom_sf"/>
</dbReference>
<dbReference type="Gene3D" id="1.10.10.10">
    <property type="entry name" value="Winged helix-like DNA-binding domain superfamily/Winged helix DNA-binding domain"/>
    <property type="match status" value="1"/>
</dbReference>
<gene>
    <name evidence="5" type="ORF">GCM10022419_119010</name>
</gene>
<evidence type="ECO:0000259" key="4">
    <source>
        <dbReference type="PROSITE" id="PS51118"/>
    </source>
</evidence>
<dbReference type="EMBL" id="BAABDQ010000050">
    <property type="protein sequence ID" value="GAA3614037.1"/>
    <property type="molecule type" value="Genomic_DNA"/>
</dbReference>
<feature type="domain" description="HTH hxlR-type" evidence="4">
    <location>
        <begin position="10"/>
        <end position="108"/>
    </location>
</feature>
<evidence type="ECO:0000256" key="2">
    <source>
        <dbReference type="ARBA" id="ARBA00023125"/>
    </source>
</evidence>
<dbReference type="Pfam" id="PF01638">
    <property type="entry name" value="HxlR"/>
    <property type="match status" value="1"/>
</dbReference>
<keyword evidence="6" id="KW-1185">Reference proteome</keyword>
<dbReference type="SUPFAM" id="SSF55718">
    <property type="entry name" value="SCP-like"/>
    <property type="match status" value="1"/>
</dbReference>
<dbReference type="Gene3D" id="3.30.1050.10">
    <property type="entry name" value="SCP2 sterol-binding domain"/>
    <property type="match status" value="1"/>
</dbReference>
<dbReference type="RefSeq" id="WP_345576668.1">
    <property type="nucleotide sequence ID" value="NZ_BAABDQ010000050.1"/>
</dbReference>
<evidence type="ECO:0000313" key="6">
    <source>
        <dbReference type="Proteomes" id="UP001500630"/>
    </source>
</evidence>
<dbReference type="PROSITE" id="PS51118">
    <property type="entry name" value="HTH_HXLR"/>
    <property type="match status" value="1"/>
</dbReference>
<evidence type="ECO:0000256" key="1">
    <source>
        <dbReference type="ARBA" id="ARBA00023015"/>
    </source>
</evidence>
<dbReference type="InterPro" id="IPR002577">
    <property type="entry name" value="HTH_HxlR"/>
</dbReference>
<dbReference type="SUPFAM" id="SSF46785">
    <property type="entry name" value="Winged helix' DNA-binding domain"/>
    <property type="match status" value="1"/>
</dbReference>